<feature type="transmembrane region" description="Helical" evidence="1">
    <location>
        <begin position="227"/>
        <end position="248"/>
    </location>
</feature>
<gene>
    <name evidence="2" type="ORF">SAMN02910280_1996</name>
</gene>
<sequence length="256" mass="28954">MKLYRSLIYRELMLTRKRFILMLILFLLLALLMMTPLILVFIFKPVEGEESPLEMIPLFVGIVALTGGFMAGTNNGLQKADISSGWKRYSFVLPPTAKQQALSDLLTKLCYILFFGLLSWAFEFVYTAAADYSNFGIMLYIYMLNIYLGAVCAVMLVDIAYSYIMMYAKDKNQLKLISVLAFVGAGFVFRVFGLFPGMNKAGKPAEDDAMISEEAVNKFETILCSGKTTLCILAVFVVLCVLFFLAMWRSHERREP</sequence>
<keyword evidence="1" id="KW-1133">Transmembrane helix</keyword>
<accession>A0A1K1NGI9</accession>
<dbReference type="EMBL" id="FPIP01000004">
    <property type="protein sequence ID" value="SFW34552.1"/>
    <property type="molecule type" value="Genomic_DNA"/>
</dbReference>
<feature type="transmembrane region" description="Helical" evidence="1">
    <location>
        <begin position="20"/>
        <end position="43"/>
    </location>
</feature>
<dbReference type="RefSeq" id="WP_072300254.1">
    <property type="nucleotide sequence ID" value="NZ_FPIP01000004.1"/>
</dbReference>
<evidence type="ECO:0000313" key="3">
    <source>
        <dbReference type="Proteomes" id="UP000183461"/>
    </source>
</evidence>
<proteinExistence type="predicted"/>
<protein>
    <recommendedName>
        <fullName evidence="4">ABC-2 family transporter protein</fullName>
    </recommendedName>
</protein>
<keyword evidence="1" id="KW-0472">Membrane</keyword>
<reference evidence="2 3" key="1">
    <citation type="submission" date="2016-11" db="EMBL/GenBank/DDBJ databases">
        <authorList>
            <person name="Jaros S."/>
            <person name="Januszkiewicz K."/>
            <person name="Wedrychowicz H."/>
        </authorList>
    </citation>
    <scope>NUCLEOTIDE SEQUENCE [LARGE SCALE GENOMIC DNA]</scope>
    <source>
        <strain evidence="2 3">YL228</strain>
    </source>
</reference>
<organism evidence="2 3">
    <name type="scientific">Ruminococcus flavefaciens</name>
    <dbReference type="NCBI Taxonomy" id="1265"/>
    <lineage>
        <taxon>Bacteria</taxon>
        <taxon>Bacillati</taxon>
        <taxon>Bacillota</taxon>
        <taxon>Clostridia</taxon>
        <taxon>Eubacteriales</taxon>
        <taxon>Oscillospiraceae</taxon>
        <taxon>Ruminococcus</taxon>
    </lineage>
</organism>
<keyword evidence="1" id="KW-0812">Transmembrane</keyword>
<name>A0A1K1NGI9_RUMFL</name>
<feature type="transmembrane region" description="Helical" evidence="1">
    <location>
        <begin position="141"/>
        <end position="164"/>
    </location>
</feature>
<evidence type="ECO:0000256" key="1">
    <source>
        <dbReference type="SAM" id="Phobius"/>
    </source>
</evidence>
<evidence type="ECO:0008006" key="4">
    <source>
        <dbReference type="Google" id="ProtNLM"/>
    </source>
</evidence>
<evidence type="ECO:0000313" key="2">
    <source>
        <dbReference type="EMBL" id="SFW34552.1"/>
    </source>
</evidence>
<feature type="transmembrane region" description="Helical" evidence="1">
    <location>
        <begin position="176"/>
        <end position="195"/>
    </location>
</feature>
<feature type="transmembrane region" description="Helical" evidence="1">
    <location>
        <begin position="55"/>
        <end position="77"/>
    </location>
</feature>
<dbReference type="AlphaFoldDB" id="A0A1K1NGI9"/>
<feature type="transmembrane region" description="Helical" evidence="1">
    <location>
        <begin position="109"/>
        <end position="129"/>
    </location>
</feature>
<dbReference type="Proteomes" id="UP000183461">
    <property type="component" value="Unassembled WGS sequence"/>
</dbReference>